<dbReference type="GO" id="GO:0005829">
    <property type="term" value="C:cytosol"/>
    <property type="evidence" value="ECO:0007669"/>
    <property type="project" value="TreeGrafter"/>
</dbReference>
<protein>
    <submittedName>
        <fullName evidence="4">ADP-ribose pyrophosphatase</fullName>
        <ecNumber evidence="4">3.6.1.13</ecNumber>
    </submittedName>
</protein>
<dbReference type="InterPro" id="IPR000086">
    <property type="entry name" value="NUDIX_hydrolase_dom"/>
</dbReference>
<feature type="domain" description="Nudix hydrolase" evidence="3">
    <location>
        <begin position="40"/>
        <end position="168"/>
    </location>
</feature>
<evidence type="ECO:0000256" key="1">
    <source>
        <dbReference type="ARBA" id="ARBA00001946"/>
    </source>
</evidence>
<dbReference type="GO" id="GO:0019693">
    <property type="term" value="P:ribose phosphate metabolic process"/>
    <property type="evidence" value="ECO:0007669"/>
    <property type="project" value="TreeGrafter"/>
</dbReference>
<dbReference type="PROSITE" id="PS51462">
    <property type="entry name" value="NUDIX"/>
    <property type="match status" value="1"/>
</dbReference>
<accession>A0A212J1E2</accession>
<dbReference type="SUPFAM" id="SSF55811">
    <property type="entry name" value="Nudix"/>
    <property type="match status" value="1"/>
</dbReference>
<dbReference type="FunFam" id="3.90.79.10:FF:000024">
    <property type="entry name" value="ADP-ribose pyrophosphatase"/>
    <property type="match status" value="1"/>
</dbReference>
<keyword evidence="2 4" id="KW-0378">Hydrolase</keyword>
<gene>
    <name evidence="4" type="primary">nudF</name>
    <name evidence="4" type="ORF">KL86CLO1_10362</name>
</gene>
<dbReference type="AlphaFoldDB" id="A0A212J1E2"/>
<evidence type="ECO:0000259" key="3">
    <source>
        <dbReference type="PROSITE" id="PS51462"/>
    </source>
</evidence>
<dbReference type="PANTHER" id="PTHR11839:SF18">
    <property type="entry name" value="NUDIX HYDROLASE DOMAIN-CONTAINING PROTEIN"/>
    <property type="match status" value="1"/>
</dbReference>
<evidence type="ECO:0000256" key="2">
    <source>
        <dbReference type="ARBA" id="ARBA00022801"/>
    </source>
</evidence>
<dbReference type="Pfam" id="PF00293">
    <property type="entry name" value="NUDIX"/>
    <property type="match status" value="1"/>
</dbReference>
<dbReference type="GO" id="GO:0006753">
    <property type="term" value="P:nucleoside phosphate metabolic process"/>
    <property type="evidence" value="ECO:0007669"/>
    <property type="project" value="TreeGrafter"/>
</dbReference>
<dbReference type="PANTHER" id="PTHR11839">
    <property type="entry name" value="UDP/ADP-SUGAR PYROPHOSPHATASE"/>
    <property type="match status" value="1"/>
</dbReference>
<comment type="cofactor">
    <cofactor evidence="1">
        <name>Mg(2+)</name>
        <dbReference type="ChEBI" id="CHEBI:18420"/>
    </cofactor>
</comment>
<dbReference type="EMBL" id="FLUN01000001">
    <property type="protein sequence ID" value="SBV93303.1"/>
    <property type="molecule type" value="Genomic_DNA"/>
</dbReference>
<reference evidence="4" key="1">
    <citation type="submission" date="2016-04" db="EMBL/GenBank/DDBJ databases">
        <authorList>
            <person name="Evans L.H."/>
            <person name="Alamgir A."/>
            <person name="Owens N."/>
            <person name="Weber N.D."/>
            <person name="Virtaneva K."/>
            <person name="Barbian K."/>
            <person name="Babar A."/>
            <person name="Rosenke K."/>
        </authorList>
    </citation>
    <scope>NUCLEOTIDE SEQUENCE</scope>
    <source>
        <strain evidence="4">86</strain>
    </source>
</reference>
<name>A0A212J1E2_9FIRM</name>
<proteinExistence type="predicted"/>
<dbReference type="GO" id="GO:0047631">
    <property type="term" value="F:ADP-ribose diphosphatase activity"/>
    <property type="evidence" value="ECO:0007669"/>
    <property type="project" value="UniProtKB-EC"/>
</dbReference>
<evidence type="ECO:0000313" key="4">
    <source>
        <dbReference type="EMBL" id="SBV93303.1"/>
    </source>
</evidence>
<dbReference type="EC" id="3.6.1.13" evidence="4"/>
<dbReference type="Gene3D" id="3.90.79.10">
    <property type="entry name" value="Nucleoside Triphosphate Pyrophosphohydrolase"/>
    <property type="match status" value="1"/>
</dbReference>
<sequence>MDLTERTVESKQLFEGHIVRLKLDMAELPNGKTASREVVEHPGGVVILPLDGSGNVTLVRQYRYPYQRVVTELPAGKLEYGEDHRAAGLRELEEEIGVTCDEFTYLGCLYASPGFCTETLHMYLARGLHQGECHPDEDEFLERLELPFDALVGQIMSNEISDAKTVATVLKVKVFLGL</sequence>
<dbReference type="InterPro" id="IPR015797">
    <property type="entry name" value="NUDIX_hydrolase-like_dom_sf"/>
</dbReference>
<organism evidence="4">
    <name type="scientific">uncultured Eubacteriales bacterium</name>
    <dbReference type="NCBI Taxonomy" id="172733"/>
    <lineage>
        <taxon>Bacteria</taxon>
        <taxon>Bacillati</taxon>
        <taxon>Bacillota</taxon>
        <taxon>Clostridia</taxon>
        <taxon>Eubacteriales</taxon>
        <taxon>environmental samples</taxon>
    </lineage>
</organism>